<comment type="caution">
    <text evidence="2">The sequence shown here is derived from an EMBL/GenBank/DDBJ whole genome shotgun (WGS) entry which is preliminary data.</text>
</comment>
<evidence type="ECO:0008006" key="4">
    <source>
        <dbReference type="Google" id="ProtNLM"/>
    </source>
</evidence>
<name>A0A2N3HXM2_9BACT</name>
<evidence type="ECO:0000313" key="2">
    <source>
        <dbReference type="EMBL" id="PKQ62810.1"/>
    </source>
</evidence>
<reference evidence="2 3" key="1">
    <citation type="journal article" date="2017" name="Front. Microbiol.">
        <title>Labilibaculum manganireducens gen. nov., sp. nov. and Labilibaculum filiforme sp. nov., Novel Bacteroidetes Isolated from Subsurface Sediments of the Baltic Sea.</title>
        <authorList>
            <person name="Vandieken V."/>
            <person name="Marshall I.P."/>
            <person name="Niemann H."/>
            <person name="Engelen B."/>
            <person name="Cypionka H."/>
        </authorList>
    </citation>
    <scope>NUCLEOTIDE SEQUENCE [LARGE SCALE GENOMIC DNA]</scope>
    <source>
        <strain evidence="2 3">59.16B</strain>
    </source>
</reference>
<evidence type="ECO:0000313" key="3">
    <source>
        <dbReference type="Proteomes" id="UP000233535"/>
    </source>
</evidence>
<dbReference type="Pfam" id="PF15890">
    <property type="entry name" value="Peptidase_Mx1"/>
    <property type="match status" value="1"/>
</dbReference>
<sequence>MRRILNYIKPIGYALLLSPLFFTACDNEEDNTLFVPPSTVVSDDEIDIYLQENMLVKHSTAVRWKWQDKYIDDDYSATPVKRDVVIPVTKLLEYLWFDPYSSVSEGGKAFISKLFPPELVYIGSYIYKEDGNRLLGYAEGGARITLLNLNSYDLTNEAWLTTPGGGILATVHHEFSHLVHQTYGMPVGFNTVSEKYNGEGWSNNVTLSDAIKMGMVRNYATMNEFEDFCEIISHFLTIPKATFEEVFINQASTEGITDPAEIANINALNAGRLLIAKKLSIVVDFYKNRFDIDLYALRDIMEERINYVVTNNEIPE</sequence>
<dbReference type="InterPro" id="IPR030890">
    <property type="entry name" value="LP_HExxH_w_TonB"/>
</dbReference>
<dbReference type="AlphaFoldDB" id="A0A2N3HXM2"/>
<dbReference type="EMBL" id="MVDD01000007">
    <property type="protein sequence ID" value="PKQ62810.1"/>
    <property type="molecule type" value="Genomic_DNA"/>
</dbReference>
<feature type="chain" id="PRO_5014820270" description="Substrate import-associated zinc metallohydrolase lipoprotein" evidence="1">
    <location>
        <begin position="25"/>
        <end position="316"/>
    </location>
</feature>
<proteinExistence type="predicted"/>
<dbReference type="PROSITE" id="PS51257">
    <property type="entry name" value="PROKAR_LIPOPROTEIN"/>
    <property type="match status" value="1"/>
</dbReference>
<keyword evidence="3" id="KW-1185">Reference proteome</keyword>
<gene>
    <name evidence="2" type="ORF">BZG02_11475</name>
</gene>
<dbReference type="Gene3D" id="3.40.390.70">
    <property type="match status" value="1"/>
</dbReference>
<keyword evidence="1" id="KW-0732">Signal</keyword>
<organism evidence="2 3">
    <name type="scientific">Labilibaculum filiforme</name>
    <dbReference type="NCBI Taxonomy" id="1940526"/>
    <lineage>
        <taxon>Bacteria</taxon>
        <taxon>Pseudomonadati</taxon>
        <taxon>Bacteroidota</taxon>
        <taxon>Bacteroidia</taxon>
        <taxon>Marinilabiliales</taxon>
        <taxon>Marinifilaceae</taxon>
        <taxon>Labilibaculum</taxon>
    </lineage>
</organism>
<dbReference type="Proteomes" id="UP000233535">
    <property type="component" value="Unassembled WGS sequence"/>
</dbReference>
<dbReference type="RefSeq" id="WP_101261582.1">
    <property type="nucleotide sequence ID" value="NZ_MVDD01000007.1"/>
</dbReference>
<dbReference type="NCBIfam" id="TIGR04549">
    <property type="entry name" value="LP_HExxH_w_tonB"/>
    <property type="match status" value="1"/>
</dbReference>
<evidence type="ECO:0000256" key="1">
    <source>
        <dbReference type="SAM" id="SignalP"/>
    </source>
</evidence>
<feature type="signal peptide" evidence="1">
    <location>
        <begin position="1"/>
        <end position="24"/>
    </location>
</feature>
<dbReference type="OrthoDB" id="1113652at2"/>
<protein>
    <recommendedName>
        <fullName evidence="4">Substrate import-associated zinc metallohydrolase lipoprotein</fullName>
    </recommendedName>
</protein>
<accession>A0A2N3HXM2</accession>